<dbReference type="GO" id="GO:0033387">
    <property type="term" value="P:putrescine biosynthetic process from arginine, via ornithine"/>
    <property type="evidence" value="ECO:0007669"/>
    <property type="project" value="TreeGrafter"/>
</dbReference>
<feature type="compositionally biased region" description="Polar residues" evidence="6">
    <location>
        <begin position="1"/>
        <end position="11"/>
    </location>
</feature>
<reference evidence="9" key="1">
    <citation type="journal article" date="2021" name="Sci. Rep.">
        <title>Diploid genomic architecture of Nitzschia inconspicua, an elite biomass production diatom.</title>
        <authorList>
            <person name="Oliver A."/>
            <person name="Podell S."/>
            <person name="Pinowska A."/>
            <person name="Traller J.C."/>
            <person name="Smith S.R."/>
            <person name="McClure R."/>
            <person name="Beliaev A."/>
            <person name="Bohutskyi P."/>
            <person name="Hill E.A."/>
            <person name="Rabines A."/>
            <person name="Zheng H."/>
            <person name="Allen L.Z."/>
            <person name="Kuo A."/>
            <person name="Grigoriev I.V."/>
            <person name="Allen A.E."/>
            <person name="Hazlebeck D."/>
            <person name="Allen E.E."/>
        </authorList>
    </citation>
    <scope>NUCLEOTIDE SEQUENCE</scope>
    <source>
        <strain evidence="9">Hildebrandi</strain>
    </source>
</reference>
<comment type="caution">
    <text evidence="9">The sequence shown here is derived from an EMBL/GenBank/DDBJ whole genome shotgun (WGS) entry which is preliminary data.</text>
</comment>
<protein>
    <submittedName>
        <fullName evidence="9">Pyridoxal-dependent decarboxylase</fullName>
    </submittedName>
</protein>
<accession>A0A9K3KEX6</accession>
<evidence type="ECO:0000256" key="4">
    <source>
        <dbReference type="ARBA" id="ARBA00023239"/>
    </source>
</evidence>
<dbReference type="PANTHER" id="PTHR11482:SF6">
    <property type="entry name" value="ORNITHINE DECARBOXYLASE 1-RELATED"/>
    <property type="match status" value="1"/>
</dbReference>
<comment type="similarity">
    <text evidence="2">Belongs to the Orn/Lys/Arg decarboxylase class-II family.</text>
</comment>
<name>A0A9K3KEX6_9STRA</name>
<comment type="cofactor">
    <cofactor evidence="1">
        <name>pyridoxal 5'-phosphate</name>
        <dbReference type="ChEBI" id="CHEBI:597326"/>
    </cofactor>
</comment>
<dbReference type="Pfam" id="PF00278">
    <property type="entry name" value="Orn_DAP_Arg_deC"/>
    <property type="match status" value="1"/>
</dbReference>
<dbReference type="GO" id="GO:0005737">
    <property type="term" value="C:cytoplasm"/>
    <property type="evidence" value="ECO:0007669"/>
    <property type="project" value="TreeGrafter"/>
</dbReference>
<evidence type="ECO:0000256" key="1">
    <source>
        <dbReference type="ARBA" id="ARBA00001933"/>
    </source>
</evidence>
<evidence type="ECO:0000256" key="2">
    <source>
        <dbReference type="ARBA" id="ARBA00008872"/>
    </source>
</evidence>
<dbReference type="AlphaFoldDB" id="A0A9K3KEX6"/>
<reference evidence="9" key="2">
    <citation type="submission" date="2021-04" db="EMBL/GenBank/DDBJ databases">
        <authorList>
            <person name="Podell S."/>
        </authorList>
    </citation>
    <scope>NUCLEOTIDE SEQUENCE</scope>
    <source>
        <strain evidence="9">Hildebrandi</strain>
    </source>
</reference>
<dbReference type="OrthoDB" id="5034579at2759"/>
<dbReference type="EMBL" id="JAGRRH010000025">
    <property type="protein sequence ID" value="KAG7342338.1"/>
    <property type="molecule type" value="Genomic_DNA"/>
</dbReference>
<evidence type="ECO:0000256" key="6">
    <source>
        <dbReference type="SAM" id="MobiDB-lite"/>
    </source>
</evidence>
<keyword evidence="10" id="KW-1185">Reference proteome</keyword>
<evidence type="ECO:0000259" key="8">
    <source>
        <dbReference type="Pfam" id="PF02784"/>
    </source>
</evidence>
<keyword evidence="4" id="KW-0456">Lyase</keyword>
<evidence type="ECO:0000313" key="9">
    <source>
        <dbReference type="EMBL" id="KAG7342338.1"/>
    </source>
</evidence>
<dbReference type="InterPro" id="IPR022643">
    <property type="entry name" value="De-COase2_C"/>
</dbReference>
<feature type="region of interest" description="Disordered" evidence="6">
    <location>
        <begin position="1"/>
        <end position="27"/>
    </location>
</feature>
<keyword evidence="5" id="KW-0175">Coiled coil</keyword>
<sequence length="627" mass="69607">MSDQQALLSNTDSKHDDTSSLQQDNKDHNDVVIDEVSSCITWLPSTVSSFEECVRYEISTIEQKLQELFQVNDDTNNNLQQRKQQQRQQQLQEELEDALDDGFMCIDLQVVQRKLRIWHQIFSFPNNNGLENKAVTPYYAIKCNPDKQIIHWLARADANYSDMSLPLGYDCASMAELTLAQEQLPVLFAAAHQPKVSTVQTCVSPTTRIIYANPQRAEADLMHSIELLATRSDHAISSDPSLSSSRVSPPSPALPPPQDLWLTLDGVEEVHKIVKAREKFFTDPSFQHLTVPKLQLIFRIWVPDGHSQVPLGEKFGMALEDIPTIVQACHDLDVLSNIVGVSFHCGSGCESIETYQTALQMAQQAINMIDNLCNQHLPSTSPPHKCWLLDMGGGFPGFDGKGGDEGRFTGQIHTDDDNVAGNNNVTDGHTIATTTKTTTTTTTTTNTTTTTTTSMIAASIEHTVRSLMYDQKLTLIAEPGRYFVEASAFLASRIYCKKIEVSNESDSSGGRHVRIYKIPHGVQGVFKDAILCGETFVPKPLRMTNHDGTGNSDDDFSTLFPSKIVGPSGEENDVVCPHCMLPDLQVQDWLLFDRMGAYTMSIASRAGRPVMRYVCAEGLRNDSVVNY</sequence>
<dbReference type="GO" id="GO:0004586">
    <property type="term" value="F:ornithine decarboxylase activity"/>
    <property type="evidence" value="ECO:0007669"/>
    <property type="project" value="TreeGrafter"/>
</dbReference>
<keyword evidence="3" id="KW-0663">Pyridoxal phosphate</keyword>
<feature type="domain" description="Orn/DAP/Arg decarboxylase 2 C-terminal" evidence="7">
    <location>
        <begin position="486"/>
        <end position="596"/>
    </location>
</feature>
<evidence type="ECO:0000256" key="5">
    <source>
        <dbReference type="SAM" id="Coils"/>
    </source>
</evidence>
<dbReference type="InterPro" id="IPR002433">
    <property type="entry name" value="Orn_de-COase"/>
</dbReference>
<evidence type="ECO:0000313" key="10">
    <source>
        <dbReference type="Proteomes" id="UP000693970"/>
    </source>
</evidence>
<dbReference type="Pfam" id="PF02784">
    <property type="entry name" value="Orn_Arg_deC_N"/>
    <property type="match status" value="1"/>
</dbReference>
<feature type="domain" description="Orn/DAP/Arg decarboxylase 2 N-terminal" evidence="8">
    <location>
        <begin position="262"/>
        <end position="405"/>
    </location>
</feature>
<proteinExistence type="inferred from homology"/>
<feature type="coiled-coil region" evidence="5">
    <location>
        <begin position="58"/>
        <end position="101"/>
    </location>
</feature>
<organism evidence="9 10">
    <name type="scientific">Nitzschia inconspicua</name>
    <dbReference type="NCBI Taxonomy" id="303405"/>
    <lineage>
        <taxon>Eukaryota</taxon>
        <taxon>Sar</taxon>
        <taxon>Stramenopiles</taxon>
        <taxon>Ochrophyta</taxon>
        <taxon>Bacillariophyta</taxon>
        <taxon>Bacillariophyceae</taxon>
        <taxon>Bacillariophycidae</taxon>
        <taxon>Bacillariales</taxon>
        <taxon>Bacillariaceae</taxon>
        <taxon>Nitzschia</taxon>
    </lineage>
</organism>
<evidence type="ECO:0000256" key="3">
    <source>
        <dbReference type="ARBA" id="ARBA00022898"/>
    </source>
</evidence>
<gene>
    <name evidence="9" type="ORF">IV203_007431</name>
</gene>
<dbReference type="InterPro" id="IPR022644">
    <property type="entry name" value="De-COase2_N"/>
</dbReference>
<dbReference type="Proteomes" id="UP000693970">
    <property type="component" value="Unassembled WGS sequence"/>
</dbReference>
<feature type="compositionally biased region" description="Basic and acidic residues" evidence="6">
    <location>
        <begin position="12"/>
        <end position="27"/>
    </location>
</feature>
<evidence type="ECO:0000259" key="7">
    <source>
        <dbReference type="Pfam" id="PF00278"/>
    </source>
</evidence>
<dbReference type="PANTHER" id="PTHR11482">
    <property type="entry name" value="ARGININE/DIAMINOPIMELATE/ORNITHINE DECARBOXYLASE"/>
    <property type="match status" value="1"/>
</dbReference>